<keyword evidence="2" id="KW-0813">Transport</keyword>
<organism evidence="6 8">
    <name type="scientific">Acidithiobacillus thiooxidans</name>
    <name type="common">Thiobacillus thiooxidans</name>
    <dbReference type="NCBI Taxonomy" id="930"/>
    <lineage>
        <taxon>Bacteria</taxon>
        <taxon>Pseudomonadati</taxon>
        <taxon>Pseudomonadota</taxon>
        <taxon>Acidithiobacillia</taxon>
        <taxon>Acidithiobacillales</taxon>
        <taxon>Acidithiobacillaceae</taxon>
        <taxon>Acidithiobacillus</taxon>
    </lineage>
</organism>
<evidence type="ECO:0000259" key="5">
    <source>
        <dbReference type="Pfam" id="PF00496"/>
    </source>
</evidence>
<dbReference type="Gene3D" id="3.90.76.10">
    <property type="entry name" value="Dipeptide-binding Protein, Domain 1"/>
    <property type="match status" value="1"/>
</dbReference>
<proteinExistence type="inferred from homology"/>
<dbReference type="InterPro" id="IPR000914">
    <property type="entry name" value="SBP_5_dom"/>
</dbReference>
<dbReference type="Gene3D" id="3.40.190.10">
    <property type="entry name" value="Periplasmic binding protein-like II"/>
    <property type="match status" value="1"/>
</dbReference>
<dbReference type="Gene3D" id="3.10.105.10">
    <property type="entry name" value="Dipeptide-binding Protein, Domain 3"/>
    <property type="match status" value="1"/>
</dbReference>
<dbReference type="PIRSF" id="PIRSF002741">
    <property type="entry name" value="MppA"/>
    <property type="match status" value="1"/>
</dbReference>
<reference evidence="6 8" key="1">
    <citation type="journal article" date="2016" name="Int. J. Mol. Sci.">
        <title>Comparative genomics of the extreme acidophile Acidithiobacillus thiooxidans reveals intraspecific divergence and niche adaptation.</title>
        <authorList>
            <person name="Zhang X."/>
            <person name="Feng X."/>
            <person name="Tao J."/>
            <person name="Ma L."/>
            <person name="Xiao Y."/>
            <person name="Liang Y."/>
            <person name="Liu X."/>
            <person name="Yin H."/>
        </authorList>
    </citation>
    <scope>NUCLEOTIDE SEQUENCE [LARGE SCALE GENOMIC DNA]</scope>
    <source>
        <strain evidence="6 8">A02</strain>
        <strain evidence="7">DXS-W</strain>
    </source>
</reference>
<dbReference type="InterPro" id="IPR030678">
    <property type="entry name" value="Peptide/Ni-bd"/>
</dbReference>
<dbReference type="GO" id="GO:0015833">
    <property type="term" value="P:peptide transport"/>
    <property type="evidence" value="ECO:0007669"/>
    <property type="project" value="TreeGrafter"/>
</dbReference>
<evidence type="ECO:0000313" key="9">
    <source>
        <dbReference type="Proteomes" id="UP000095008"/>
    </source>
</evidence>
<name>A0A1C2IP02_ACITH</name>
<dbReference type="EMBL" id="LWRY01000044">
    <property type="protein sequence ID" value="OCX74227.1"/>
    <property type="molecule type" value="Genomic_DNA"/>
</dbReference>
<evidence type="ECO:0000256" key="3">
    <source>
        <dbReference type="ARBA" id="ARBA00022729"/>
    </source>
</evidence>
<dbReference type="GO" id="GO:1904680">
    <property type="term" value="F:peptide transmembrane transporter activity"/>
    <property type="evidence" value="ECO:0007669"/>
    <property type="project" value="TreeGrafter"/>
</dbReference>
<dbReference type="GO" id="GO:0030288">
    <property type="term" value="C:outer membrane-bounded periplasmic space"/>
    <property type="evidence" value="ECO:0007669"/>
    <property type="project" value="UniProtKB-ARBA"/>
</dbReference>
<feature type="chain" id="PRO_5009434537" evidence="4">
    <location>
        <begin position="25"/>
        <end position="547"/>
    </location>
</feature>
<sequence>MKSTKFNQVLLVLSLVGSGAAAHAATGPVIQNGGTIVTVPGVGLAPPSAMNGFNPLLTSSAYDNEAENLMYQPLFWVNRDFKINFKLSIAKKIVVGPKHRSYTVYLSPHWKWSDGIPVTTADVAYTYHMLMKLGPLWPGWDSGGFPGDIQSFKVLGPYAFRVVTTHPVNPTWFELSGLSDFIPYPAHSWQKYTVKQMNDNMTNTKFFSVVDGPFRLENFQAGRYASMVPNPAYSGPDKPHISRLIFRFLHSYASVFFALKSGTVQLGNLPAPLYPARKQLTDDRLTITGPNWGFNYLGFNFSNPNIAFVNNVLVRQAMMHAVNQDLMIKVLGFGHGARAYGLVPGNPPVYLSSEAKALLKQGAYDPALANKLLNEAGWHRGPDGFREKDGHIMAFTLYIPPSMIRGPTLLATMFAKVGILVRMREMPFNELYAKMINPHSKNWQAVYLAWSQTAYPTGGSIFKCGGVQNSYHYCNKKMDAMMDKIRITRGLDALYKFQNYFTEQQPVIVLPNMKLFVMANKNIHGVSQAVTPGGNFYPQFLWISHAK</sequence>
<dbReference type="CDD" id="cd08513">
    <property type="entry name" value="PBP2_thermophilic_Hb8_like"/>
    <property type="match status" value="1"/>
</dbReference>
<dbReference type="Pfam" id="PF00496">
    <property type="entry name" value="SBP_bac_5"/>
    <property type="match status" value="1"/>
</dbReference>
<accession>A0A1C2IP02</accession>
<gene>
    <name evidence="7" type="ORF">A6M23_06580</name>
    <name evidence="6" type="ORF">A6P07_09085</name>
</gene>
<dbReference type="Proteomes" id="UP000095008">
    <property type="component" value="Unassembled WGS sequence"/>
</dbReference>
<evidence type="ECO:0000256" key="2">
    <source>
        <dbReference type="ARBA" id="ARBA00022448"/>
    </source>
</evidence>
<dbReference type="SUPFAM" id="SSF53850">
    <property type="entry name" value="Periplasmic binding protein-like II"/>
    <property type="match status" value="1"/>
</dbReference>
<dbReference type="GO" id="GO:0043190">
    <property type="term" value="C:ATP-binding cassette (ABC) transporter complex"/>
    <property type="evidence" value="ECO:0007669"/>
    <property type="project" value="InterPro"/>
</dbReference>
<dbReference type="OrthoDB" id="9764591at2"/>
<evidence type="ECO:0000256" key="4">
    <source>
        <dbReference type="SAM" id="SignalP"/>
    </source>
</evidence>
<dbReference type="eggNOG" id="COG0747">
    <property type="taxonomic scope" value="Bacteria"/>
</dbReference>
<evidence type="ECO:0000313" key="7">
    <source>
        <dbReference type="EMBL" id="OCX74227.1"/>
    </source>
</evidence>
<protein>
    <submittedName>
        <fullName evidence="6">Peptide ABC transporter substrate-binding protein</fullName>
    </submittedName>
</protein>
<dbReference type="PANTHER" id="PTHR30290">
    <property type="entry name" value="PERIPLASMIC BINDING COMPONENT OF ABC TRANSPORTER"/>
    <property type="match status" value="1"/>
</dbReference>
<keyword evidence="9" id="KW-1185">Reference proteome</keyword>
<dbReference type="AlphaFoldDB" id="A0A1C2IP02"/>
<feature type="domain" description="Solute-binding protein family 5" evidence="5">
    <location>
        <begin position="88"/>
        <end position="455"/>
    </location>
</feature>
<evidence type="ECO:0000313" key="8">
    <source>
        <dbReference type="Proteomes" id="UP000094893"/>
    </source>
</evidence>
<comment type="similarity">
    <text evidence="1">Belongs to the bacterial solute-binding protein 5 family.</text>
</comment>
<dbReference type="Proteomes" id="UP000094893">
    <property type="component" value="Unassembled WGS sequence"/>
</dbReference>
<keyword evidence="3 4" id="KW-0732">Signal</keyword>
<dbReference type="InterPro" id="IPR039424">
    <property type="entry name" value="SBP_5"/>
</dbReference>
<evidence type="ECO:0000313" key="6">
    <source>
        <dbReference type="EMBL" id="OCX72959.1"/>
    </source>
</evidence>
<comment type="caution">
    <text evidence="6">The sequence shown here is derived from an EMBL/GenBank/DDBJ whole genome shotgun (WGS) entry which is preliminary data.</text>
</comment>
<evidence type="ECO:0000256" key="1">
    <source>
        <dbReference type="ARBA" id="ARBA00005695"/>
    </source>
</evidence>
<feature type="signal peptide" evidence="4">
    <location>
        <begin position="1"/>
        <end position="24"/>
    </location>
</feature>
<dbReference type="EMBL" id="LWSA01000123">
    <property type="protein sequence ID" value="OCX72959.1"/>
    <property type="molecule type" value="Genomic_DNA"/>
</dbReference>
<dbReference type="PANTHER" id="PTHR30290:SF9">
    <property type="entry name" value="OLIGOPEPTIDE-BINDING PROTEIN APPA"/>
    <property type="match status" value="1"/>
</dbReference>